<dbReference type="Proteomes" id="UP001551482">
    <property type="component" value="Unassembled WGS sequence"/>
</dbReference>
<keyword evidence="3" id="KW-1185">Reference proteome</keyword>
<protein>
    <submittedName>
        <fullName evidence="2">Uncharacterized protein</fullName>
    </submittedName>
</protein>
<dbReference type="EMBL" id="JBEZFP010000110">
    <property type="protein sequence ID" value="MEU8138106.1"/>
    <property type="molecule type" value="Genomic_DNA"/>
</dbReference>
<comment type="caution">
    <text evidence="2">The sequence shown here is derived from an EMBL/GenBank/DDBJ whole genome shotgun (WGS) entry which is preliminary data.</text>
</comment>
<name>A0ABV3DQS6_9ACTN</name>
<feature type="region of interest" description="Disordered" evidence="1">
    <location>
        <begin position="61"/>
        <end position="81"/>
    </location>
</feature>
<gene>
    <name evidence="2" type="ORF">AB0C36_31930</name>
</gene>
<evidence type="ECO:0000313" key="2">
    <source>
        <dbReference type="EMBL" id="MEU8138106.1"/>
    </source>
</evidence>
<evidence type="ECO:0000313" key="3">
    <source>
        <dbReference type="Proteomes" id="UP001551482"/>
    </source>
</evidence>
<evidence type="ECO:0000256" key="1">
    <source>
        <dbReference type="SAM" id="MobiDB-lite"/>
    </source>
</evidence>
<sequence>MPEDARGRLVSDPFEYRVTKDRKVLVSRGGRLVVTVSGAAAERLATGIEAAEAAGDATAVQHLPARATGNYRRGNEKRATR</sequence>
<proteinExistence type="predicted"/>
<organism evidence="2 3">
    <name type="scientific">Streptodolium elevatio</name>
    <dbReference type="NCBI Taxonomy" id="3157996"/>
    <lineage>
        <taxon>Bacteria</taxon>
        <taxon>Bacillati</taxon>
        <taxon>Actinomycetota</taxon>
        <taxon>Actinomycetes</taxon>
        <taxon>Kitasatosporales</taxon>
        <taxon>Streptomycetaceae</taxon>
        <taxon>Streptodolium</taxon>
    </lineage>
</organism>
<dbReference type="RefSeq" id="WP_358360961.1">
    <property type="nucleotide sequence ID" value="NZ_JBEZFP010000110.1"/>
</dbReference>
<accession>A0ABV3DQS6</accession>
<reference evidence="2 3" key="1">
    <citation type="submission" date="2024-06" db="EMBL/GenBank/DDBJ databases">
        <title>The Natural Products Discovery Center: Release of the First 8490 Sequenced Strains for Exploring Actinobacteria Biosynthetic Diversity.</title>
        <authorList>
            <person name="Kalkreuter E."/>
            <person name="Kautsar S.A."/>
            <person name="Yang D."/>
            <person name="Bader C.D."/>
            <person name="Teijaro C.N."/>
            <person name="Fluegel L."/>
            <person name="Davis C.M."/>
            <person name="Simpson J.R."/>
            <person name="Lauterbach L."/>
            <person name="Steele A.D."/>
            <person name="Gui C."/>
            <person name="Meng S."/>
            <person name="Li G."/>
            <person name="Viehrig K."/>
            <person name="Ye F."/>
            <person name="Su P."/>
            <person name="Kiefer A.F."/>
            <person name="Nichols A."/>
            <person name="Cepeda A.J."/>
            <person name="Yan W."/>
            <person name="Fan B."/>
            <person name="Jiang Y."/>
            <person name="Adhikari A."/>
            <person name="Zheng C.-J."/>
            <person name="Schuster L."/>
            <person name="Cowan T.M."/>
            <person name="Smanski M.J."/>
            <person name="Chevrette M.G."/>
            <person name="De Carvalho L.P.S."/>
            <person name="Shen B."/>
        </authorList>
    </citation>
    <scope>NUCLEOTIDE SEQUENCE [LARGE SCALE GENOMIC DNA]</scope>
    <source>
        <strain evidence="2 3">NPDC048946</strain>
    </source>
</reference>